<evidence type="ECO:0008006" key="4">
    <source>
        <dbReference type="Google" id="ProtNLM"/>
    </source>
</evidence>
<dbReference type="OrthoDB" id="9953500at2"/>
<gene>
    <name evidence="2" type="ORF">EPA86_02565</name>
</gene>
<name>A0A502L287_9GAMM</name>
<evidence type="ECO:0000313" key="2">
    <source>
        <dbReference type="EMBL" id="TPH18018.1"/>
    </source>
</evidence>
<dbReference type="RefSeq" id="WP_140601592.1">
    <property type="nucleotide sequence ID" value="NZ_SAWY01000005.1"/>
</dbReference>
<organism evidence="2 3">
    <name type="scientific">Litorilituus lipolyticus</name>
    <dbReference type="NCBI Taxonomy" id="2491017"/>
    <lineage>
        <taxon>Bacteria</taxon>
        <taxon>Pseudomonadati</taxon>
        <taxon>Pseudomonadota</taxon>
        <taxon>Gammaproteobacteria</taxon>
        <taxon>Alteromonadales</taxon>
        <taxon>Colwelliaceae</taxon>
        <taxon>Litorilituus</taxon>
    </lineage>
</organism>
<comment type="caution">
    <text evidence="2">The sequence shown here is derived from an EMBL/GenBank/DDBJ whole genome shotgun (WGS) entry which is preliminary data.</text>
</comment>
<reference evidence="2 3" key="1">
    <citation type="submission" date="2019-01" db="EMBL/GenBank/DDBJ databases">
        <title>Litorilituus lipolytica sp. nov., isolated from intertidal sand of the Yellow Sea in China.</title>
        <authorList>
            <person name="Liu A."/>
        </authorList>
    </citation>
    <scope>NUCLEOTIDE SEQUENCE [LARGE SCALE GENOMIC DNA]</scope>
    <source>
        <strain evidence="2 3">RZ04</strain>
    </source>
</reference>
<keyword evidence="1" id="KW-0732">Signal</keyword>
<dbReference type="AlphaFoldDB" id="A0A502L287"/>
<sequence length="86" mass="9572">MTAHIFKVLLLSVSLLNIASCGSASKIPNTCREQAYGEHNNELKDSTSDVYARCQARHKKAQQAADKEAQKESVFESITELLEEVF</sequence>
<proteinExistence type="predicted"/>
<evidence type="ECO:0000313" key="3">
    <source>
        <dbReference type="Proteomes" id="UP000315303"/>
    </source>
</evidence>
<dbReference type="EMBL" id="SAWY01000005">
    <property type="protein sequence ID" value="TPH18018.1"/>
    <property type="molecule type" value="Genomic_DNA"/>
</dbReference>
<feature type="signal peptide" evidence="1">
    <location>
        <begin position="1"/>
        <end position="19"/>
    </location>
</feature>
<keyword evidence="3" id="KW-1185">Reference proteome</keyword>
<protein>
    <recommendedName>
        <fullName evidence="4">Lipoprotein</fullName>
    </recommendedName>
</protein>
<feature type="chain" id="PRO_5021192835" description="Lipoprotein" evidence="1">
    <location>
        <begin position="20"/>
        <end position="86"/>
    </location>
</feature>
<accession>A0A502L287</accession>
<evidence type="ECO:0000256" key="1">
    <source>
        <dbReference type="SAM" id="SignalP"/>
    </source>
</evidence>
<dbReference type="Proteomes" id="UP000315303">
    <property type="component" value="Unassembled WGS sequence"/>
</dbReference>